<dbReference type="AlphaFoldDB" id="A0AAD2GAG8"/>
<feature type="compositionally biased region" description="Basic and acidic residues" evidence="9">
    <location>
        <begin position="659"/>
        <end position="673"/>
    </location>
</feature>
<dbReference type="InterPro" id="IPR000225">
    <property type="entry name" value="Armadillo"/>
</dbReference>
<evidence type="ECO:0000256" key="1">
    <source>
        <dbReference type="ARBA" id="ARBA00004592"/>
    </source>
</evidence>
<evidence type="ECO:0000256" key="4">
    <source>
        <dbReference type="ARBA" id="ARBA00022737"/>
    </source>
</evidence>
<dbReference type="PANTHER" id="PTHR47249:SF1">
    <property type="entry name" value="VACUOLAR PROTEIN 8"/>
    <property type="match status" value="1"/>
</dbReference>
<evidence type="ECO:0000313" key="11">
    <source>
        <dbReference type="Proteomes" id="UP001295423"/>
    </source>
</evidence>
<dbReference type="InterPro" id="IPR016024">
    <property type="entry name" value="ARM-type_fold"/>
</dbReference>
<dbReference type="Gene3D" id="1.25.10.10">
    <property type="entry name" value="Leucine-rich Repeat Variant"/>
    <property type="match status" value="1"/>
</dbReference>
<dbReference type="GO" id="GO:0071562">
    <property type="term" value="P:nucleus-vacuole junction assembly"/>
    <property type="evidence" value="ECO:0007669"/>
    <property type="project" value="InterPro"/>
</dbReference>
<evidence type="ECO:0000256" key="8">
    <source>
        <dbReference type="PROSITE-ProRule" id="PRU00259"/>
    </source>
</evidence>
<gene>
    <name evidence="10" type="ORF">CYCCA115_LOCUS21428</name>
</gene>
<comment type="similarity">
    <text evidence="2">Belongs to the beta-catenin family.</text>
</comment>
<reference evidence="10" key="1">
    <citation type="submission" date="2023-08" db="EMBL/GenBank/DDBJ databases">
        <authorList>
            <person name="Audoor S."/>
            <person name="Bilcke G."/>
        </authorList>
    </citation>
    <scope>NUCLEOTIDE SEQUENCE</scope>
</reference>
<keyword evidence="4" id="KW-0677">Repeat</keyword>
<feature type="repeat" description="ARM" evidence="8">
    <location>
        <begin position="777"/>
        <end position="807"/>
    </location>
</feature>
<feature type="compositionally biased region" description="Basic and acidic residues" evidence="9">
    <location>
        <begin position="539"/>
        <end position="554"/>
    </location>
</feature>
<evidence type="ECO:0000256" key="5">
    <source>
        <dbReference type="ARBA" id="ARBA00023136"/>
    </source>
</evidence>
<accession>A0AAD2GAG8</accession>
<feature type="region of interest" description="Disordered" evidence="9">
    <location>
        <begin position="283"/>
        <end position="307"/>
    </location>
</feature>
<dbReference type="InterPro" id="IPR045156">
    <property type="entry name" value="Vac8"/>
</dbReference>
<feature type="compositionally biased region" description="Low complexity" evidence="9">
    <location>
        <begin position="33"/>
        <end position="57"/>
    </location>
</feature>
<keyword evidence="3" id="KW-0926">Vacuole</keyword>
<feature type="compositionally biased region" description="Basic and acidic residues" evidence="9">
    <location>
        <begin position="481"/>
        <end position="502"/>
    </location>
</feature>
<feature type="compositionally biased region" description="Acidic residues" evidence="9">
    <location>
        <begin position="8"/>
        <end position="26"/>
    </location>
</feature>
<comment type="subcellular location">
    <subcellularLocation>
        <location evidence="1">Vacuole membrane</location>
        <topology evidence="1">Lipid-anchor</topology>
    </subcellularLocation>
</comment>
<keyword evidence="5" id="KW-0472">Membrane</keyword>
<dbReference type="PANTHER" id="PTHR47249">
    <property type="entry name" value="VACUOLAR PROTEIN 8"/>
    <property type="match status" value="1"/>
</dbReference>
<feature type="compositionally biased region" description="Basic and acidic residues" evidence="9">
    <location>
        <begin position="296"/>
        <end position="307"/>
    </location>
</feature>
<evidence type="ECO:0000256" key="7">
    <source>
        <dbReference type="ARBA" id="ARBA00026209"/>
    </source>
</evidence>
<sequence>MALTEALENVDDEGKEEEIGQTDMEETPTLSLQQQQQEQQSKDALPPTLTTLKPLPMKDLPRANFSFTSAAKNMSHDNHDSDDDISVFTEVTIEEIVQSVAPSSDAGSSGNAFKDQMRNSFLAFEQLVHAKHQIDDDEYDEETVFEEYSIVHDDSKTVMTEMTTEELIESVVIRSRSTNDNAVVGTTTTTPAEAPQDSLENFHTEMRKSFAAFEALLGDDEFDEPETKDDGESCEESFDEFTVEESIAATNGPRQQDDDTGYDDVTVAESIIAELAGVVHVDKPAKSTTQSSGRVETADKEQRKEEKIRQFQNEMKKSFTAFESLILKKSEKEEEDDDADSCVSDEYTVEEIVDQVTAGDDSKLFAKEMQKSFLAFESLLKHSNNDLSKEEESVWDEETVQETVQGSAAEHPPTPRIVAYNAPSAAATPLSPNRSVGSSKASEQSGRTYEDAISLVGGEGSNRSSGANVDDAIMVLDADEEKSRIQPDKSYEESGEEKKDGESLLQNTQQFLNAIGGMVSFDKGGSTEDTEQETLSGHMRPDNAEKKEGAKASSDRPSSLSKSPTKKKQGPVLILTNPGPTTGSPAKKFTHQPDLPLDINLTNSRMFSETGLVLPSSEKKSKAKTPQKNLPVMDVEFNHGTYEDDDDDMTQITFDHTIHETPQKQRPPPKEDEGSPGQDDAGSTCSSQASKGIADMLRKDIWSPDLKIVQSALEKLGIEAVKGRSYRSHIVKFGGLLGILRAMDMNPTHSGIQLAACQALERLALDPETQMSIGGVGGIPVVATSMQNNAGSVEMQRAATAALVNISCCPQDNIEGVLQSVISSMTRHSNDTEVQENSFKVLANLTMDSPERLKELSHRGGLAAMTMALQKPWSIKAEHHEAISLLSMLLRNLAECNQ</sequence>
<name>A0AAD2GAG8_9STRA</name>
<proteinExistence type="inferred from homology"/>
<comment type="caution">
    <text evidence="10">The sequence shown here is derived from an EMBL/GenBank/DDBJ whole genome shotgun (WGS) entry which is preliminary data.</text>
</comment>
<keyword evidence="11" id="KW-1185">Reference proteome</keyword>
<organism evidence="10 11">
    <name type="scientific">Cylindrotheca closterium</name>
    <dbReference type="NCBI Taxonomy" id="2856"/>
    <lineage>
        <taxon>Eukaryota</taxon>
        <taxon>Sar</taxon>
        <taxon>Stramenopiles</taxon>
        <taxon>Ochrophyta</taxon>
        <taxon>Bacillariophyta</taxon>
        <taxon>Bacillariophyceae</taxon>
        <taxon>Bacillariophycidae</taxon>
        <taxon>Bacillariales</taxon>
        <taxon>Bacillariaceae</taxon>
        <taxon>Cylindrotheca</taxon>
    </lineage>
</organism>
<evidence type="ECO:0000256" key="3">
    <source>
        <dbReference type="ARBA" id="ARBA00022554"/>
    </source>
</evidence>
<evidence type="ECO:0000313" key="10">
    <source>
        <dbReference type="EMBL" id="CAJ1965837.1"/>
    </source>
</evidence>
<evidence type="ECO:0000256" key="6">
    <source>
        <dbReference type="ARBA" id="ARBA00023288"/>
    </source>
</evidence>
<evidence type="ECO:0000256" key="2">
    <source>
        <dbReference type="ARBA" id="ARBA00005462"/>
    </source>
</evidence>
<dbReference type="Proteomes" id="UP001295423">
    <property type="component" value="Unassembled WGS sequence"/>
</dbReference>
<dbReference type="GO" id="GO:0005774">
    <property type="term" value="C:vacuolar membrane"/>
    <property type="evidence" value="ECO:0007669"/>
    <property type="project" value="UniProtKB-SubCell"/>
</dbReference>
<dbReference type="PROSITE" id="PS50176">
    <property type="entry name" value="ARM_REPEAT"/>
    <property type="match status" value="1"/>
</dbReference>
<protein>
    <recommendedName>
        <fullName evidence="7">Vacuolar protein 8</fullName>
    </recommendedName>
</protein>
<keyword evidence="6" id="KW-0449">Lipoprotein</keyword>
<dbReference type="EMBL" id="CAKOGP040002225">
    <property type="protein sequence ID" value="CAJ1965837.1"/>
    <property type="molecule type" value="Genomic_DNA"/>
</dbReference>
<feature type="compositionally biased region" description="Polar residues" evidence="9">
    <location>
        <begin position="430"/>
        <end position="447"/>
    </location>
</feature>
<dbReference type="GO" id="GO:0043495">
    <property type="term" value="F:protein-membrane adaptor activity"/>
    <property type="evidence" value="ECO:0007669"/>
    <property type="project" value="InterPro"/>
</dbReference>
<dbReference type="InterPro" id="IPR011989">
    <property type="entry name" value="ARM-like"/>
</dbReference>
<feature type="region of interest" description="Disordered" evidence="9">
    <location>
        <begin position="385"/>
        <end position="601"/>
    </location>
</feature>
<feature type="region of interest" description="Disordered" evidence="9">
    <location>
        <begin position="659"/>
        <end position="689"/>
    </location>
</feature>
<dbReference type="SUPFAM" id="SSF48371">
    <property type="entry name" value="ARM repeat"/>
    <property type="match status" value="1"/>
</dbReference>
<evidence type="ECO:0000256" key="9">
    <source>
        <dbReference type="SAM" id="MobiDB-lite"/>
    </source>
</evidence>
<feature type="region of interest" description="Disordered" evidence="9">
    <location>
        <begin position="1"/>
        <end position="57"/>
    </location>
</feature>